<dbReference type="EMBL" id="QVTD01000005">
    <property type="protein sequence ID" value="RFU63805.1"/>
    <property type="molecule type" value="Genomic_DNA"/>
</dbReference>
<evidence type="ECO:0000313" key="9">
    <source>
        <dbReference type="EMBL" id="RFU63805.1"/>
    </source>
</evidence>
<reference evidence="9 10" key="1">
    <citation type="submission" date="2018-08" db="EMBL/GenBank/DDBJ databases">
        <title>Bacillus chawlae sp. nov., Bacillus glennii sp. nov., and Bacillus saganii sp. nov. Isolated from the Vehicle Assembly Building at Kennedy Space Center where the Viking Spacecraft were Assembled.</title>
        <authorList>
            <person name="Seuylemezian A."/>
            <person name="Vaishampayan P."/>
        </authorList>
    </citation>
    <scope>NUCLEOTIDE SEQUENCE [LARGE SCALE GENOMIC DNA]</scope>
    <source>
        <strain evidence="9 10">V44-8</strain>
    </source>
</reference>
<evidence type="ECO:0000256" key="5">
    <source>
        <dbReference type="ARBA" id="ARBA00023288"/>
    </source>
</evidence>
<dbReference type="PROSITE" id="PS51257">
    <property type="entry name" value="PROKAR_LIPOPROTEIN"/>
    <property type="match status" value="1"/>
</dbReference>
<feature type="signal peptide" evidence="8">
    <location>
        <begin position="1"/>
        <end position="22"/>
    </location>
</feature>
<organism evidence="9 10">
    <name type="scientific">Peribacillus glennii</name>
    <dbReference type="NCBI Taxonomy" id="2303991"/>
    <lineage>
        <taxon>Bacteria</taxon>
        <taxon>Bacillati</taxon>
        <taxon>Bacillota</taxon>
        <taxon>Bacilli</taxon>
        <taxon>Bacillales</taxon>
        <taxon>Bacillaceae</taxon>
        <taxon>Peribacillus</taxon>
    </lineage>
</organism>
<dbReference type="PANTHER" id="PTHR30429:SF0">
    <property type="entry name" value="METHIONINE-BINDING LIPOPROTEIN METQ"/>
    <property type="match status" value="1"/>
</dbReference>
<keyword evidence="5 6" id="KW-0449">Lipoprotein</keyword>
<protein>
    <recommendedName>
        <fullName evidence="6">Lipoprotein</fullName>
    </recommendedName>
</protein>
<keyword evidence="10" id="KW-1185">Reference proteome</keyword>
<evidence type="ECO:0000256" key="4">
    <source>
        <dbReference type="ARBA" id="ARBA00023139"/>
    </source>
</evidence>
<evidence type="ECO:0000256" key="8">
    <source>
        <dbReference type="SAM" id="SignalP"/>
    </source>
</evidence>
<keyword evidence="4" id="KW-0564">Palmitate</keyword>
<dbReference type="SUPFAM" id="SSF53850">
    <property type="entry name" value="Periplasmic binding protein-like II"/>
    <property type="match status" value="1"/>
</dbReference>
<gene>
    <name evidence="9" type="ORF">D0466_10085</name>
</gene>
<keyword evidence="2 8" id="KW-0732">Signal</keyword>
<dbReference type="Gene3D" id="3.40.190.10">
    <property type="entry name" value="Periplasmic binding protein-like II"/>
    <property type="match status" value="2"/>
</dbReference>
<accession>A0A372LCS1</accession>
<dbReference type="RefSeq" id="WP_117322441.1">
    <property type="nucleotide sequence ID" value="NZ_QVTD01000005.1"/>
</dbReference>
<evidence type="ECO:0000256" key="2">
    <source>
        <dbReference type="ARBA" id="ARBA00022729"/>
    </source>
</evidence>
<name>A0A372LCS1_9BACI</name>
<feature type="chain" id="PRO_5016580338" description="Lipoprotein" evidence="8">
    <location>
        <begin position="23"/>
        <end position="280"/>
    </location>
</feature>
<dbReference type="OrthoDB" id="9812878at2"/>
<evidence type="ECO:0000313" key="10">
    <source>
        <dbReference type="Proteomes" id="UP000262939"/>
    </source>
</evidence>
<comment type="subcellular location">
    <subcellularLocation>
        <location evidence="1">Membrane</location>
        <topology evidence="1">Lipid-anchor</topology>
    </subcellularLocation>
</comment>
<dbReference type="GO" id="GO:0016020">
    <property type="term" value="C:membrane"/>
    <property type="evidence" value="ECO:0007669"/>
    <property type="project" value="UniProtKB-SubCell"/>
</dbReference>
<dbReference type="PIRSF" id="PIRSF002854">
    <property type="entry name" value="MetQ"/>
    <property type="match status" value="1"/>
</dbReference>
<keyword evidence="3" id="KW-0472">Membrane</keyword>
<feature type="lipid moiety-binding region" description="S-diacylglycerol cysteine" evidence="7">
    <location>
        <position position="21"/>
    </location>
</feature>
<evidence type="ECO:0000256" key="7">
    <source>
        <dbReference type="PIRSR" id="PIRSR002854-1"/>
    </source>
</evidence>
<comment type="caution">
    <text evidence="9">The sequence shown here is derived from an EMBL/GenBank/DDBJ whole genome shotgun (WGS) entry which is preliminary data.</text>
</comment>
<proteinExistence type="inferred from homology"/>
<dbReference type="PANTHER" id="PTHR30429">
    <property type="entry name" value="D-METHIONINE-BINDING LIPOPROTEIN METQ"/>
    <property type="match status" value="1"/>
</dbReference>
<comment type="similarity">
    <text evidence="6">Belongs to the nlpA lipoprotein family.</text>
</comment>
<evidence type="ECO:0000256" key="3">
    <source>
        <dbReference type="ARBA" id="ARBA00023136"/>
    </source>
</evidence>
<sequence>MKKWFTAIAASAALALTLSACGSNEGGGGSTESKSDEKKLVVGASNIPHAEILEKAKPILKEKGVDIEIKKFQDYILPNKALADEEIDANYFQHIPYMELQMKDEGYKFANAGGVHIEPIGIYSKKHKSLEDIPAGGTIIMRDSVADHGRILTMFQEKGLIKLKDGVDKTEATIDDIVENPKKLKFKPDVEAGLLPQVYNNNEGDAVVINANYALDAGLDPVNDPIAVESKEDNPYVNIITVREGDEDREEIKTLVEVLHSKEIQDFITNQYKGAVLPAE</sequence>
<dbReference type="Proteomes" id="UP000262939">
    <property type="component" value="Unassembled WGS sequence"/>
</dbReference>
<dbReference type="InterPro" id="IPR004872">
    <property type="entry name" value="Lipoprotein_NlpA"/>
</dbReference>
<evidence type="ECO:0000256" key="6">
    <source>
        <dbReference type="PIRNR" id="PIRNR002854"/>
    </source>
</evidence>
<dbReference type="AlphaFoldDB" id="A0A372LCS1"/>
<dbReference type="Pfam" id="PF03180">
    <property type="entry name" value="Lipoprotein_9"/>
    <property type="match status" value="1"/>
</dbReference>
<evidence type="ECO:0000256" key="1">
    <source>
        <dbReference type="ARBA" id="ARBA00004635"/>
    </source>
</evidence>
<dbReference type="CDD" id="cd13597">
    <property type="entry name" value="PBP2_lipoprotein_Tp32"/>
    <property type="match status" value="1"/>
</dbReference>